<name>A0ABD3NWF7_9STRA</name>
<reference evidence="1 2" key="1">
    <citation type="submission" date="2024-10" db="EMBL/GenBank/DDBJ databases">
        <title>Updated reference genomes for cyclostephanoid diatoms.</title>
        <authorList>
            <person name="Roberts W.R."/>
            <person name="Alverson A.J."/>
        </authorList>
    </citation>
    <scope>NUCLEOTIDE SEQUENCE [LARGE SCALE GENOMIC DNA]</scope>
    <source>
        <strain evidence="1 2">AJA276-08</strain>
    </source>
</reference>
<gene>
    <name evidence="1" type="ORF">ACHAW5_008690</name>
</gene>
<keyword evidence="2" id="KW-1185">Reference proteome</keyword>
<dbReference type="Proteomes" id="UP001530315">
    <property type="component" value="Unassembled WGS sequence"/>
</dbReference>
<dbReference type="EMBL" id="JALLAZ020001151">
    <property type="protein sequence ID" value="KAL3779669.1"/>
    <property type="molecule type" value="Genomic_DNA"/>
</dbReference>
<accession>A0ABD3NWF7</accession>
<proteinExistence type="predicted"/>
<dbReference type="AlphaFoldDB" id="A0ABD3NWF7"/>
<evidence type="ECO:0000313" key="2">
    <source>
        <dbReference type="Proteomes" id="UP001530315"/>
    </source>
</evidence>
<comment type="caution">
    <text evidence="1">The sequence shown here is derived from an EMBL/GenBank/DDBJ whole genome shotgun (WGS) entry which is preliminary data.</text>
</comment>
<protein>
    <submittedName>
        <fullName evidence="1">Uncharacterized protein</fullName>
    </submittedName>
</protein>
<evidence type="ECO:0000313" key="1">
    <source>
        <dbReference type="EMBL" id="KAL3779669.1"/>
    </source>
</evidence>
<organism evidence="1 2">
    <name type="scientific">Stephanodiscus triporus</name>
    <dbReference type="NCBI Taxonomy" id="2934178"/>
    <lineage>
        <taxon>Eukaryota</taxon>
        <taxon>Sar</taxon>
        <taxon>Stramenopiles</taxon>
        <taxon>Ochrophyta</taxon>
        <taxon>Bacillariophyta</taxon>
        <taxon>Coscinodiscophyceae</taxon>
        <taxon>Thalassiosirophycidae</taxon>
        <taxon>Stephanodiscales</taxon>
        <taxon>Stephanodiscaceae</taxon>
        <taxon>Stephanodiscus</taxon>
    </lineage>
</organism>
<sequence length="170" mass="19017">MYPLLPNNVGSVVAYERKKLRAKDARVQLNEAIDKLAVAIDLAGSQSKERFNCVNQQLDARGCTTKEEKIATLVFEVSRITKDKLTYSEALAYLEMADGDVNGAIENVYEDFGWSLEQEKIATLIAKVSRITRKKLINSEVRAYLEMADWDVNSALESINKDFGTTFGKG</sequence>